<dbReference type="InterPro" id="IPR015943">
    <property type="entry name" value="WD40/YVTN_repeat-like_dom_sf"/>
</dbReference>
<proteinExistence type="predicted"/>
<dbReference type="InterPro" id="IPR011047">
    <property type="entry name" value="Quinoprotein_ADH-like_sf"/>
</dbReference>
<name>A0ABR8C9K9_9CYAN</name>
<dbReference type="PROSITE" id="PS50294">
    <property type="entry name" value="WD_REPEATS_REGION"/>
    <property type="match status" value="8"/>
</dbReference>
<feature type="repeat" description="WD" evidence="3">
    <location>
        <begin position="1089"/>
        <end position="1120"/>
    </location>
</feature>
<keyword evidence="1 3" id="KW-0853">WD repeat</keyword>
<dbReference type="InterPro" id="IPR020472">
    <property type="entry name" value="WD40_PAC1"/>
</dbReference>
<feature type="repeat" description="WD" evidence="3">
    <location>
        <begin position="995"/>
        <end position="1035"/>
    </location>
</feature>
<dbReference type="Proteomes" id="UP000618445">
    <property type="component" value="Unassembled WGS sequence"/>
</dbReference>
<accession>A0ABR8C9K9</accession>
<dbReference type="Gene3D" id="3.40.50.300">
    <property type="entry name" value="P-loop containing nucleotide triphosphate hydrolases"/>
    <property type="match status" value="1"/>
</dbReference>
<dbReference type="PROSITE" id="PS50082">
    <property type="entry name" value="WD_REPEATS_2"/>
    <property type="match status" value="12"/>
</dbReference>
<dbReference type="CDD" id="cd00200">
    <property type="entry name" value="WD40"/>
    <property type="match status" value="2"/>
</dbReference>
<dbReference type="PANTHER" id="PTHR19848:SF8">
    <property type="entry name" value="F-BOX AND WD REPEAT DOMAIN CONTAINING 7"/>
    <property type="match status" value="1"/>
</dbReference>
<feature type="domain" description="NB-ARC" evidence="4">
    <location>
        <begin position="94"/>
        <end position="193"/>
    </location>
</feature>
<dbReference type="SUPFAM" id="SSF50998">
    <property type="entry name" value="Quinoprotein alcohol dehydrogenase-like"/>
    <property type="match status" value="1"/>
</dbReference>
<dbReference type="PRINTS" id="PR00320">
    <property type="entry name" value="GPROTEINBRPT"/>
</dbReference>
<feature type="repeat" description="WD" evidence="3">
    <location>
        <begin position="869"/>
        <end position="910"/>
    </location>
</feature>
<protein>
    <recommendedName>
        <fullName evidence="4">NB-ARC domain-containing protein</fullName>
    </recommendedName>
</protein>
<comment type="caution">
    <text evidence="5">The sequence shown here is derived from an EMBL/GenBank/DDBJ whole genome shotgun (WGS) entry which is preliminary data.</text>
</comment>
<dbReference type="InterPro" id="IPR027417">
    <property type="entry name" value="P-loop_NTPase"/>
</dbReference>
<sequence>MAKASKRGQQILKDKLRQLGLSQTASQVLEKAGSIGVAKRFFQGDDIRQDTFIQLCQFLGIDWQEAIARTPQVDLKEVQQISNFLGRTAELQQLEHLVMEERCQIVTILGMGGMGKTSLASQLAHQLKGEFEFTIWRSLRNAPSCESILTDILQFLSHPQPLELPDNLTAQLDLLMRYLQTRRCLLVLDNWESILNDYDLSISRTNRNYYRTGYEGYGDLVRYIGESNHQSCLVVTSREAPPELSRLMGSSVRSLHLSGLSQQDGLQIFEQDALSATTAEWEEIITHYAGNPLALKIVAAGIRDLLGGDVEQMLTLMREGGLTFGDIQDLLQRQFLRLSEAEQEVMYWLAIAREPISAIALKENLLSIASKQKLIVTLELLKKRSLIEVTSTGFTLQPVVMEYVNYQFIDQIYQEINFVEQKINLLHSHALIEATAKDYIRDAQIRFILQPIADKVGYQAIAEALIRLKAETTPKQGYAGGNLLNLLCCLNIDLTGYDFSNLSIWQADLREVELPQVNFTNCDLARSAFRVTFSSVIATAFSPDGKILATSDVRGWIYLWRVADGSQLLKTPAHSEFIFSLAFSKDGQMLASGGLDRMVKLWNVNTGACLLEIEAHALGVASIAFSPDDLLMASGGGDRTVKLTEVATGKCVTTLEGHEQIVRSVAFSPDGQMVASCSLDHTIKLWSVQTGKCLRTIVDTNAVYSVAFAPQSDRADGQLASAGEDSLIKIWDIHTGKIVKAIAGHQKQIWSIAFSADGQMLASAGDDETVKLWSVSTGELIRTLYGHKNRIWSVAFSPDARTLVSGSDDRIVKLWDVDTGQCIRTIQGYHKATKPVAFSPDNKLLFSFSYEEQSVRVWDVQNAKCLRNFDLGTSGVMQVAFSPDQKTFACGNYDHTIKLFNVKNGTCSQILQGHSAWVRFVAFTANGEILASGSGDQTIKLWHLPTSKCLYTLCGHHSPVQTLAIHPKVEILASGSWDGMIKIWDLRSHECLFTFAEHSDRVESLAFCQDGILISGSMDRSIKFWNLETGSCERTILSQFPVWTIALNPQIPILAFGGYAAEVKLLCLQTHQYLNNLEGKLDIGYMGDVIFSDDGQILANGSEDGVNRLWDVQSGKSLKLLKIPKPYEDMNITRIKGLTDAQKSTLKALGAVDL</sequence>
<evidence type="ECO:0000256" key="2">
    <source>
        <dbReference type="ARBA" id="ARBA00022737"/>
    </source>
</evidence>
<dbReference type="Pfam" id="PF00400">
    <property type="entry name" value="WD40"/>
    <property type="match status" value="12"/>
</dbReference>
<feature type="repeat" description="WD" evidence="3">
    <location>
        <begin position="784"/>
        <end position="825"/>
    </location>
</feature>
<feature type="repeat" description="WD" evidence="3">
    <location>
        <begin position="826"/>
        <end position="868"/>
    </location>
</feature>
<evidence type="ECO:0000256" key="1">
    <source>
        <dbReference type="ARBA" id="ARBA00022574"/>
    </source>
</evidence>
<organism evidence="5 6">
    <name type="scientific">Phormidium tenue FACHB-1050</name>
    <dbReference type="NCBI Taxonomy" id="2692857"/>
    <lineage>
        <taxon>Bacteria</taxon>
        <taxon>Bacillati</taxon>
        <taxon>Cyanobacteriota</taxon>
        <taxon>Cyanophyceae</taxon>
        <taxon>Oscillatoriophycideae</taxon>
        <taxon>Oscillatoriales</taxon>
        <taxon>Oscillatoriaceae</taxon>
        <taxon>Phormidium</taxon>
    </lineage>
</organism>
<feature type="repeat" description="WD" evidence="3">
    <location>
        <begin position="742"/>
        <end position="783"/>
    </location>
</feature>
<feature type="repeat" description="WD" evidence="3">
    <location>
        <begin position="953"/>
        <end position="994"/>
    </location>
</feature>
<dbReference type="SUPFAM" id="SSF141571">
    <property type="entry name" value="Pentapeptide repeat-like"/>
    <property type="match status" value="1"/>
</dbReference>
<evidence type="ECO:0000313" key="5">
    <source>
        <dbReference type="EMBL" id="MBD2316942.1"/>
    </source>
</evidence>
<reference evidence="5 6" key="1">
    <citation type="journal article" date="2020" name="ISME J.">
        <title>Comparative genomics reveals insights into cyanobacterial evolution and habitat adaptation.</title>
        <authorList>
            <person name="Chen M.Y."/>
            <person name="Teng W.K."/>
            <person name="Zhao L."/>
            <person name="Hu C.X."/>
            <person name="Zhou Y.K."/>
            <person name="Han B.P."/>
            <person name="Song L.R."/>
            <person name="Shu W.S."/>
        </authorList>
    </citation>
    <scope>NUCLEOTIDE SEQUENCE [LARGE SCALE GENOMIC DNA]</scope>
    <source>
        <strain evidence="5 6">FACHB-1050</strain>
    </source>
</reference>
<dbReference type="SUPFAM" id="SSF52540">
    <property type="entry name" value="P-loop containing nucleoside triphosphate hydrolases"/>
    <property type="match status" value="1"/>
</dbReference>
<evidence type="ECO:0000256" key="3">
    <source>
        <dbReference type="PROSITE-ProRule" id="PRU00221"/>
    </source>
</evidence>
<dbReference type="Gene3D" id="2.130.10.10">
    <property type="entry name" value="YVTN repeat-like/Quinoprotein amine dehydrogenase"/>
    <property type="match status" value="5"/>
</dbReference>
<feature type="repeat" description="WD" evidence="3">
    <location>
        <begin position="571"/>
        <end position="612"/>
    </location>
</feature>
<dbReference type="InterPro" id="IPR036322">
    <property type="entry name" value="WD40_repeat_dom_sf"/>
</dbReference>
<dbReference type="PANTHER" id="PTHR19848">
    <property type="entry name" value="WD40 REPEAT PROTEIN"/>
    <property type="match status" value="1"/>
</dbReference>
<evidence type="ECO:0000259" key="4">
    <source>
        <dbReference type="Pfam" id="PF00931"/>
    </source>
</evidence>
<feature type="repeat" description="WD" evidence="3">
    <location>
        <begin position="613"/>
        <end position="654"/>
    </location>
</feature>
<dbReference type="InterPro" id="IPR019775">
    <property type="entry name" value="WD40_repeat_CS"/>
</dbReference>
<keyword evidence="6" id="KW-1185">Reference proteome</keyword>
<dbReference type="PROSITE" id="PS00678">
    <property type="entry name" value="WD_REPEATS_1"/>
    <property type="match status" value="5"/>
</dbReference>
<dbReference type="SUPFAM" id="SSF50978">
    <property type="entry name" value="WD40 repeat-like"/>
    <property type="match status" value="1"/>
</dbReference>
<dbReference type="InterPro" id="IPR001680">
    <property type="entry name" value="WD40_rpt"/>
</dbReference>
<dbReference type="InterPro" id="IPR002182">
    <property type="entry name" value="NB-ARC"/>
</dbReference>
<dbReference type="PRINTS" id="PR00364">
    <property type="entry name" value="DISEASERSIST"/>
</dbReference>
<keyword evidence="2" id="KW-0677">Repeat</keyword>
<feature type="repeat" description="WD" evidence="3">
    <location>
        <begin position="696"/>
        <end position="741"/>
    </location>
</feature>
<dbReference type="RefSeq" id="WP_190577813.1">
    <property type="nucleotide sequence ID" value="NZ_CAWPQU010000002.1"/>
</dbReference>
<feature type="repeat" description="WD" evidence="3">
    <location>
        <begin position="655"/>
        <end position="696"/>
    </location>
</feature>
<gene>
    <name evidence="5" type="ORF">H6G05_08790</name>
</gene>
<dbReference type="SMART" id="SM00320">
    <property type="entry name" value="WD40"/>
    <property type="match status" value="14"/>
</dbReference>
<dbReference type="Pfam" id="PF00931">
    <property type="entry name" value="NB-ARC"/>
    <property type="match status" value="1"/>
</dbReference>
<feature type="repeat" description="WD" evidence="3">
    <location>
        <begin position="911"/>
        <end position="952"/>
    </location>
</feature>
<dbReference type="EMBL" id="JACJQY010000010">
    <property type="protein sequence ID" value="MBD2316942.1"/>
    <property type="molecule type" value="Genomic_DNA"/>
</dbReference>
<evidence type="ECO:0000313" key="6">
    <source>
        <dbReference type="Proteomes" id="UP000618445"/>
    </source>
</evidence>